<dbReference type="SUPFAM" id="SSF52833">
    <property type="entry name" value="Thioredoxin-like"/>
    <property type="match status" value="1"/>
</dbReference>
<evidence type="ECO:0000313" key="5">
    <source>
        <dbReference type="Ensembl" id="ENSELUP00000092801.1"/>
    </source>
</evidence>
<evidence type="ECO:0000256" key="3">
    <source>
        <dbReference type="ARBA" id="ARBA00023002"/>
    </source>
</evidence>
<keyword evidence="3 4" id="KW-0560">Oxidoreductase</keyword>
<evidence type="ECO:0000256" key="4">
    <source>
        <dbReference type="RuleBase" id="RU000499"/>
    </source>
</evidence>
<dbReference type="Gene3D" id="3.40.30.10">
    <property type="entry name" value="Glutaredoxin"/>
    <property type="match status" value="1"/>
</dbReference>
<dbReference type="GeneTree" id="ENSGT00940000156150"/>
<dbReference type="InterPro" id="IPR036249">
    <property type="entry name" value="Thioredoxin-like_sf"/>
</dbReference>
<evidence type="ECO:0000256" key="1">
    <source>
        <dbReference type="ARBA" id="ARBA00006926"/>
    </source>
</evidence>
<dbReference type="AlphaFoldDB" id="A0AAY5KVT7"/>
<dbReference type="GO" id="GO:0004602">
    <property type="term" value="F:glutathione peroxidase activity"/>
    <property type="evidence" value="ECO:0007669"/>
    <property type="project" value="TreeGrafter"/>
</dbReference>
<keyword evidence="2 4" id="KW-0575">Peroxidase</keyword>
<dbReference type="PANTHER" id="PTHR11592:SF81">
    <property type="entry name" value="GLUTATHIONE PEROXIDASE"/>
    <property type="match status" value="1"/>
</dbReference>
<name>A0AAY5KVT7_ESOLU</name>
<dbReference type="Proteomes" id="UP000265140">
    <property type="component" value="Chromosome 6"/>
</dbReference>
<organism evidence="5 6">
    <name type="scientific">Esox lucius</name>
    <name type="common">Northern pike</name>
    <dbReference type="NCBI Taxonomy" id="8010"/>
    <lineage>
        <taxon>Eukaryota</taxon>
        <taxon>Metazoa</taxon>
        <taxon>Chordata</taxon>
        <taxon>Craniata</taxon>
        <taxon>Vertebrata</taxon>
        <taxon>Euteleostomi</taxon>
        <taxon>Actinopterygii</taxon>
        <taxon>Neopterygii</taxon>
        <taxon>Teleostei</taxon>
        <taxon>Protacanthopterygii</taxon>
        <taxon>Esociformes</taxon>
        <taxon>Esocidae</taxon>
        <taxon>Esox</taxon>
    </lineage>
</organism>
<keyword evidence="6" id="KW-1185">Reference proteome</keyword>
<protein>
    <recommendedName>
        <fullName evidence="4">Glutathione peroxidase</fullName>
    </recommendedName>
</protein>
<proteinExistence type="inferred from homology"/>
<dbReference type="Ensembl" id="ENSELUT00000091204.1">
    <property type="protein sequence ID" value="ENSELUP00000092801.1"/>
    <property type="gene ID" value="ENSELUG00000043740.1"/>
</dbReference>
<evidence type="ECO:0000313" key="6">
    <source>
        <dbReference type="Proteomes" id="UP000265140"/>
    </source>
</evidence>
<dbReference type="InterPro" id="IPR000889">
    <property type="entry name" value="Glutathione_peroxidase"/>
</dbReference>
<dbReference type="PANTHER" id="PTHR11592">
    <property type="entry name" value="GLUTATHIONE PEROXIDASE"/>
    <property type="match status" value="1"/>
</dbReference>
<evidence type="ECO:0000256" key="2">
    <source>
        <dbReference type="ARBA" id="ARBA00022559"/>
    </source>
</evidence>
<dbReference type="GO" id="GO:0006979">
    <property type="term" value="P:response to oxidative stress"/>
    <property type="evidence" value="ECO:0007669"/>
    <property type="project" value="InterPro"/>
</dbReference>
<reference evidence="5 6" key="1">
    <citation type="submission" date="2020-02" db="EMBL/GenBank/DDBJ databases">
        <title>Esox lucius (northern pike) genome, fEsoLuc1, primary haplotype.</title>
        <authorList>
            <person name="Myers G."/>
            <person name="Karagic N."/>
            <person name="Meyer A."/>
            <person name="Pippel M."/>
            <person name="Reichard M."/>
            <person name="Winkler S."/>
            <person name="Tracey A."/>
            <person name="Sims Y."/>
            <person name="Howe K."/>
            <person name="Rhie A."/>
            <person name="Formenti G."/>
            <person name="Durbin R."/>
            <person name="Fedrigo O."/>
            <person name="Jarvis E.D."/>
        </authorList>
    </citation>
    <scope>NUCLEOTIDE SEQUENCE [LARGE SCALE GENOMIC DNA]</scope>
</reference>
<dbReference type="Pfam" id="PF00255">
    <property type="entry name" value="GSHPx"/>
    <property type="match status" value="1"/>
</dbReference>
<reference evidence="5" key="2">
    <citation type="submission" date="2025-08" db="UniProtKB">
        <authorList>
            <consortium name="Ensembl"/>
        </authorList>
    </citation>
    <scope>IDENTIFICATION</scope>
</reference>
<comment type="similarity">
    <text evidence="1 4">Belongs to the glutathione peroxidase family.</text>
</comment>
<dbReference type="PRINTS" id="PR01011">
    <property type="entry name" value="GLUTPROXDASE"/>
</dbReference>
<accession>A0AAY5KVT7</accession>
<dbReference type="PROSITE" id="PS51355">
    <property type="entry name" value="GLUTATHIONE_PEROXID_3"/>
    <property type="match status" value="1"/>
</dbReference>
<reference evidence="5" key="3">
    <citation type="submission" date="2025-09" db="UniProtKB">
        <authorList>
            <consortium name="Ensembl"/>
        </authorList>
    </citation>
    <scope>IDENTIFICATION</scope>
</reference>
<sequence>QAKLLTLMACIKSIYDFNAETLDGQTIPLSIYRGKVLLIVNLVVFSFYSSVRQYHRLNALMEMFGHLNFTVLGFSCNQFGLQAPGRKANHETLNILKYVRPGGGFVPKFPVFGKIEVNGLNEEPLFTYLKESLPYVNPVIGDIKKFYWSPIKVNDLRWNFEKFLIFSWDACVFHSLMSLQPSNMAAVGFRNWARALSKGKGPGFSALLSQVRAG</sequence>